<organism evidence="2 3">
    <name type="scientific">Streptomyces tremellae</name>
    <dbReference type="NCBI Taxonomy" id="1124239"/>
    <lineage>
        <taxon>Bacteria</taxon>
        <taxon>Bacillati</taxon>
        <taxon>Actinomycetota</taxon>
        <taxon>Actinomycetes</taxon>
        <taxon>Kitasatosporales</taxon>
        <taxon>Streptomycetaceae</taxon>
        <taxon>Streptomyces</taxon>
    </lineage>
</organism>
<dbReference type="InterPro" id="IPR024747">
    <property type="entry name" value="Pyridox_Oxase-rel"/>
</dbReference>
<name>A0ABP7FEZ5_9ACTN</name>
<sequence length="159" mass="16909">MSTDAPLTAEATALLARVPYGKLAATLRALPFVAPARHVVLQDALLLRMHRGLGYHRACAGTVVAYGADNLAPRPGDRDRWSVQCIGTASIVRPTEAEEALFGAADGLVDGEPFDPVYLRLVPELSTVHRLMPEYGADPPATLTDSAARPDRHAASSTI</sequence>
<dbReference type="InterPro" id="IPR012349">
    <property type="entry name" value="Split_barrel_FMN-bd"/>
</dbReference>
<gene>
    <name evidence="2" type="ORF">GCM10023082_37460</name>
</gene>
<feature type="region of interest" description="Disordered" evidence="1">
    <location>
        <begin position="139"/>
        <end position="159"/>
    </location>
</feature>
<dbReference type="SUPFAM" id="SSF50475">
    <property type="entry name" value="FMN-binding split barrel"/>
    <property type="match status" value="1"/>
</dbReference>
<comment type="caution">
    <text evidence="2">The sequence shown here is derived from an EMBL/GenBank/DDBJ whole genome shotgun (WGS) entry which is preliminary data.</text>
</comment>
<evidence type="ECO:0008006" key="4">
    <source>
        <dbReference type="Google" id="ProtNLM"/>
    </source>
</evidence>
<accession>A0ABP7FEZ5</accession>
<evidence type="ECO:0000313" key="2">
    <source>
        <dbReference type="EMBL" id="GAA3736879.1"/>
    </source>
</evidence>
<keyword evidence="3" id="KW-1185">Reference proteome</keyword>
<proteinExistence type="predicted"/>
<dbReference type="Pfam" id="PF12900">
    <property type="entry name" value="Pyridox_ox_2"/>
    <property type="match status" value="1"/>
</dbReference>
<dbReference type="Gene3D" id="2.30.110.10">
    <property type="entry name" value="Electron Transport, Fmn-binding Protein, Chain A"/>
    <property type="match status" value="1"/>
</dbReference>
<dbReference type="EMBL" id="BAABEP010000026">
    <property type="protein sequence ID" value="GAA3736879.1"/>
    <property type="molecule type" value="Genomic_DNA"/>
</dbReference>
<feature type="compositionally biased region" description="Basic and acidic residues" evidence="1">
    <location>
        <begin position="148"/>
        <end position="159"/>
    </location>
</feature>
<dbReference type="RefSeq" id="WP_345648512.1">
    <property type="nucleotide sequence ID" value="NZ_BAABEP010000026.1"/>
</dbReference>
<dbReference type="Proteomes" id="UP001499884">
    <property type="component" value="Unassembled WGS sequence"/>
</dbReference>
<reference evidence="3" key="1">
    <citation type="journal article" date="2019" name="Int. J. Syst. Evol. Microbiol.">
        <title>The Global Catalogue of Microorganisms (GCM) 10K type strain sequencing project: providing services to taxonomists for standard genome sequencing and annotation.</title>
        <authorList>
            <consortium name="The Broad Institute Genomics Platform"/>
            <consortium name="The Broad Institute Genome Sequencing Center for Infectious Disease"/>
            <person name="Wu L."/>
            <person name="Ma J."/>
        </authorList>
    </citation>
    <scope>NUCLEOTIDE SEQUENCE [LARGE SCALE GENOMIC DNA]</scope>
    <source>
        <strain evidence="3">JCM 30846</strain>
    </source>
</reference>
<evidence type="ECO:0000313" key="3">
    <source>
        <dbReference type="Proteomes" id="UP001499884"/>
    </source>
</evidence>
<protein>
    <recommendedName>
        <fullName evidence="4">Lpp-LpqN domain-containing protein</fullName>
    </recommendedName>
</protein>
<evidence type="ECO:0000256" key="1">
    <source>
        <dbReference type="SAM" id="MobiDB-lite"/>
    </source>
</evidence>